<name>A0A382CYB6_9ZZZZ</name>
<keyword evidence="2" id="KW-1003">Cell membrane</keyword>
<dbReference type="PANTHER" id="PTHR28259:SF1">
    <property type="entry name" value="FLUORIDE EXPORT PROTEIN 1-RELATED"/>
    <property type="match status" value="1"/>
</dbReference>
<evidence type="ECO:0000256" key="1">
    <source>
        <dbReference type="ARBA" id="ARBA00004651"/>
    </source>
</evidence>
<feature type="transmembrane region" description="Helical" evidence="8">
    <location>
        <begin position="63"/>
        <end position="83"/>
    </location>
</feature>
<protein>
    <recommendedName>
        <fullName evidence="10">Fluoride ion transporter CrcB</fullName>
    </recommendedName>
</protein>
<dbReference type="EMBL" id="UINC01036759">
    <property type="protein sequence ID" value="SVB31216.1"/>
    <property type="molecule type" value="Genomic_DNA"/>
</dbReference>
<evidence type="ECO:0008006" key="10">
    <source>
        <dbReference type="Google" id="ProtNLM"/>
    </source>
</evidence>
<dbReference type="GO" id="GO:1903425">
    <property type="term" value="F:fluoride transmembrane transporter activity"/>
    <property type="evidence" value="ECO:0007669"/>
    <property type="project" value="TreeGrafter"/>
</dbReference>
<feature type="transmembrane region" description="Helical" evidence="8">
    <location>
        <begin position="103"/>
        <end position="123"/>
    </location>
</feature>
<keyword evidence="3 8" id="KW-0812">Transmembrane</keyword>
<evidence type="ECO:0000256" key="6">
    <source>
        <dbReference type="ARBA" id="ARBA00035120"/>
    </source>
</evidence>
<feature type="non-terminal residue" evidence="9">
    <location>
        <position position="1"/>
    </location>
</feature>
<dbReference type="GO" id="GO:0005886">
    <property type="term" value="C:plasma membrane"/>
    <property type="evidence" value="ECO:0007669"/>
    <property type="project" value="UniProtKB-SubCell"/>
</dbReference>
<proteinExistence type="inferred from homology"/>
<keyword evidence="5 8" id="KW-0472">Membrane</keyword>
<comment type="subcellular location">
    <subcellularLocation>
        <location evidence="1">Cell membrane</location>
        <topology evidence="1">Multi-pass membrane protein</topology>
    </subcellularLocation>
</comment>
<dbReference type="NCBIfam" id="TIGR00494">
    <property type="entry name" value="crcB"/>
    <property type="match status" value="1"/>
</dbReference>
<dbReference type="Pfam" id="PF02537">
    <property type="entry name" value="CRCB"/>
    <property type="match status" value="1"/>
</dbReference>
<evidence type="ECO:0000256" key="7">
    <source>
        <dbReference type="ARBA" id="ARBA00035585"/>
    </source>
</evidence>
<dbReference type="PANTHER" id="PTHR28259">
    <property type="entry name" value="FLUORIDE EXPORT PROTEIN 1-RELATED"/>
    <property type="match status" value="1"/>
</dbReference>
<dbReference type="InterPro" id="IPR003691">
    <property type="entry name" value="FluC"/>
</dbReference>
<gene>
    <name evidence="9" type="ORF">METZ01_LOCUS184070</name>
</gene>
<evidence type="ECO:0000256" key="2">
    <source>
        <dbReference type="ARBA" id="ARBA00022475"/>
    </source>
</evidence>
<evidence type="ECO:0000256" key="8">
    <source>
        <dbReference type="SAM" id="Phobius"/>
    </source>
</evidence>
<comment type="similarity">
    <text evidence="6">Belongs to the fluoride channel Fluc/FEX (TC 1.A.43) family.</text>
</comment>
<organism evidence="9">
    <name type="scientific">marine metagenome</name>
    <dbReference type="NCBI Taxonomy" id="408172"/>
    <lineage>
        <taxon>unclassified sequences</taxon>
        <taxon>metagenomes</taxon>
        <taxon>ecological metagenomes</taxon>
    </lineage>
</organism>
<evidence type="ECO:0000313" key="9">
    <source>
        <dbReference type="EMBL" id="SVB31216.1"/>
    </source>
</evidence>
<accession>A0A382CYB6</accession>
<evidence type="ECO:0000256" key="4">
    <source>
        <dbReference type="ARBA" id="ARBA00022989"/>
    </source>
</evidence>
<evidence type="ECO:0000256" key="5">
    <source>
        <dbReference type="ARBA" id="ARBA00023136"/>
    </source>
</evidence>
<comment type="catalytic activity">
    <reaction evidence="7">
        <text>fluoride(in) = fluoride(out)</text>
        <dbReference type="Rhea" id="RHEA:76159"/>
        <dbReference type="ChEBI" id="CHEBI:17051"/>
    </reaction>
    <physiologicalReaction direction="left-to-right" evidence="7">
        <dbReference type="Rhea" id="RHEA:76160"/>
    </physiologicalReaction>
</comment>
<sequence length="127" mass="13444">VGVIATVAVGSALGGVARYLMSGWLQSGSHAFPWGTLVVNLTGCLVLGMLVRWLGDVTDSAQWRLFLAIGFCGSYTTFSTFSFEAVQLVRDRDWTAAASYLSASLIGGLLALVVGLAATDWLLRVRG</sequence>
<dbReference type="HAMAP" id="MF_00454">
    <property type="entry name" value="FluC"/>
    <property type="match status" value="1"/>
</dbReference>
<dbReference type="AlphaFoldDB" id="A0A382CYB6"/>
<keyword evidence="4 8" id="KW-1133">Transmembrane helix</keyword>
<reference evidence="9" key="1">
    <citation type="submission" date="2018-05" db="EMBL/GenBank/DDBJ databases">
        <authorList>
            <person name="Lanie J.A."/>
            <person name="Ng W.-L."/>
            <person name="Kazmierczak K.M."/>
            <person name="Andrzejewski T.M."/>
            <person name="Davidsen T.M."/>
            <person name="Wayne K.J."/>
            <person name="Tettelin H."/>
            <person name="Glass J.I."/>
            <person name="Rusch D."/>
            <person name="Podicherti R."/>
            <person name="Tsui H.-C.T."/>
            <person name="Winkler M.E."/>
        </authorList>
    </citation>
    <scope>NUCLEOTIDE SEQUENCE</scope>
</reference>
<feature type="transmembrane region" description="Helical" evidence="8">
    <location>
        <begin position="31"/>
        <end position="51"/>
    </location>
</feature>
<evidence type="ECO:0000256" key="3">
    <source>
        <dbReference type="ARBA" id="ARBA00022692"/>
    </source>
</evidence>